<dbReference type="InterPro" id="IPR002881">
    <property type="entry name" value="DUF58"/>
</dbReference>
<organism evidence="2 3">
    <name type="scientific">Phragmitibacter flavus</name>
    <dbReference type="NCBI Taxonomy" id="2576071"/>
    <lineage>
        <taxon>Bacteria</taxon>
        <taxon>Pseudomonadati</taxon>
        <taxon>Verrucomicrobiota</taxon>
        <taxon>Verrucomicrobiia</taxon>
        <taxon>Verrucomicrobiales</taxon>
        <taxon>Verrucomicrobiaceae</taxon>
        <taxon>Phragmitibacter</taxon>
    </lineage>
</organism>
<proteinExistence type="predicted"/>
<evidence type="ECO:0000259" key="1">
    <source>
        <dbReference type="Pfam" id="PF01882"/>
    </source>
</evidence>
<dbReference type="RefSeq" id="WP_138088317.1">
    <property type="nucleotide sequence ID" value="NZ_VAUV01000020.1"/>
</dbReference>
<dbReference type="OrthoDB" id="9778037at2"/>
<dbReference type="EMBL" id="VAUV01000020">
    <property type="protein sequence ID" value="TLD68705.1"/>
    <property type="molecule type" value="Genomic_DNA"/>
</dbReference>
<feature type="domain" description="DUF58" evidence="1">
    <location>
        <begin position="53"/>
        <end position="254"/>
    </location>
</feature>
<dbReference type="Pfam" id="PF01882">
    <property type="entry name" value="DUF58"/>
    <property type="match status" value="1"/>
</dbReference>
<dbReference type="PANTHER" id="PTHR33608:SF7">
    <property type="entry name" value="DUF58 DOMAIN-CONTAINING PROTEIN"/>
    <property type="match status" value="1"/>
</dbReference>
<dbReference type="Proteomes" id="UP000306196">
    <property type="component" value="Unassembled WGS sequence"/>
</dbReference>
<accession>A0A5R8K9W0</accession>
<evidence type="ECO:0000313" key="2">
    <source>
        <dbReference type="EMBL" id="TLD68705.1"/>
    </source>
</evidence>
<evidence type="ECO:0000313" key="3">
    <source>
        <dbReference type="Proteomes" id="UP000306196"/>
    </source>
</evidence>
<dbReference type="AlphaFoldDB" id="A0A5R8K9W0"/>
<keyword evidence="3" id="KW-1185">Reference proteome</keyword>
<gene>
    <name evidence="2" type="ORF">FEM03_21220</name>
</gene>
<name>A0A5R8K9W0_9BACT</name>
<reference evidence="2 3" key="1">
    <citation type="submission" date="2019-05" db="EMBL/GenBank/DDBJ databases">
        <title>Verrucobacter flavum gen. nov., sp. nov. a new member of the family Verrucomicrobiaceae.</title>
        <authorList>
            <person name="Szuroczki S."/>
            <person name="Abbaszade G."/>
            <person name="Szabo A."/>
            <person name="Felfoldi T."/>
            <person name="Schumann P."/>
            <person name="Boka K."/>
            <person name="Keki Z."/>
            <person name="Toumi M."/>
            <person name="Toth E."/>
        </authorList>
    </citation>
    <scope>NUCLEOTIDE SEQUENCE [LARGE SCALE GENOMIC DNA]</scope>
    <source>
        <strain evidence="2 3">MG-N-17</strain>
    </source>
</reference>
<comment type="caution">
    <text evidence="2">The sequence shown here is derived from an EMBL/GenBank/DDBJ whole genome shotgun (WGS) entry which is preliminary data.</text>
</comment>
<sequence length="296" mass="33223">MSELVDKVLLREVHQRMKAVTGVARLPLGTGQWSGVSGSVLGQGTGSSVDFHDQRPYLPGDDPRHINWQAFARTGSYTMKLYRQEVTPRVDVLFDGSASMFLTETKARRSWELLFFCVESGLRLGASVKVWGMGSRGVEEWPMERLLAYEVKVEGVVKEKEDRARALMVSEARLRAGSLRVWISDLLFAEAPAGLVAGLTRERGRGVVLVPTCVEEAHPDWTGNIEFDDCERGWLDRRRVEGEVMDRYLKAYARHFALWREECTRRGTSFARVPSEGEFLSALRVEAMVAGAVLKG</sequence>
<dbReference type="PANTHER" id="PTHR33608">
    <property type="entry name" value="BLL2464 PROTEIN"/>
    <property type="match status" value="1"/>
</dbReference>
<protein>
    <submittedName>
        <fullName evidence="2">DUF58 domain-containing protein</fullName>
    </submittedName>
</protein>